<reference evidence="2 3" key="1">
    <citation type="submission" date="2018-06" db="EMBL/GenBank/DDBJ databases">
        <title>Sphaerisporangium craniellae sp. nov., isolated from a marine sponge in the South China Sea.</title>
        <authorList>
            <person name="Li L."/>
        </authorList>
    </citation>
    <scope>NUCLEOTIDE SEQUENCE [LARGE SCALE GENOMIC DNA]</scope>
    <source>
        <strain evidence="2 3">CCTCC AA 208026</strain>
    </source>
</reference>
<evidence type="ECO:0000256" key="1">
    <source>
        <dbReference type="SAM" id="MobiDB-lite"/>
    </source>
</evidence>
<dbReference type="RefSeq" id="WP_147268587.1">
    <property type="nucleotide sequence ID" value="NZ_QOIL01000001.1"/>
</dbReference>
<keyword evidence="3" id="KW-1185">Reference proteome</keyword>
<protein>
    <submittedName>
        <fullName evidence="2">Uncharacterized protein</fullName>
    </submittedName>
</protein>
<evidence type="ECO:0000313" key="2">
    <source>
        <dbReference type="EMBL" id="RCG32937.1"/>
    </source>
</evidence>
<dbReference type="EMBL" id="QOIL01000001">
    <property type="protein sequence ID" value="RCG32937.1"/>
    <property type="molecule type" value="Genomic_DNA"/>
</dbReference>
<gene>
    <name evidence="2" type="ORF">DQ384_00300</name>
</gene>
<dbReference type="AlphaFoldDB" id="A0A367FTC2"/>
<name>A0A367FTC2_9ACTN</name>
<sequence length="64" mass="6551">MPSPALDVQAARAPATTAGPPGAVAGIRRVDGELAEPGRTLNPGRAADHTDRRLNDIAEKGARP</sequence>
<feature type="compositionally biased region" description="Low complexity" evidence="1">
    <location>
        <begin position="10"/>
        <end position="26"/>
    </location>
</feature>
<comment type="caution">
    <text evidence="2">The sequence shown here is derived from an EMBL/GenBank/DDBJ whole genome shotgun (WGS) entry which is preliminary data.</text>
</comment>
<dbReference type="Proteomes" id="UP000253094">
    <property type="component" value="Unassembled WGS sequence"/>
</dbReference>
<proteinExistence type="predicted"/>
<feature type="region of interest" description="Disordered" evidence="1">
    <location>
        <begin position="1"/>
        <end position="64"/>
    </location>
</feature>
<accession>A0A367FTC2</accession>
<feature type="compositionally biased region" description="Basic and acidic residues" evidence="1">
    <location>
        <begin position="46"/>
        <end position="64"/>
    </location>
</feature>
<evidence type="ECO:0000313" key="3">
    <source>
        <dbReference type="Proteomes" id="UP000253094"/>
    </source>
</evidence>
<organism evidence="2 3">
    <name type="scientific">Sphaerisporangium album</name>
    <dbReference type="NCBI Taxonomy" id="509200"/>
    <lineage>
        <taxon>Bacteria</taxon>
        <taxon>Bacillati</taxon>
        <taxon>Actinomycetota</taxon>
        <taxon>Actinomycetes</taxon>
        <taxon>Streptosporangiales</taxon>
        <taxon>Streptosporangiaceae</taxon>
        <taxon>Sphaerisporangium</taxon>
    </lineage>
</organism>